<dbReference type="AlphaFoldDB" id="A0A516SLK9"/>
<keyword evidence="3 4" id="KW-0663">Pyridoxal phosphate</keyword>
<dbReference type="GO" id="GO:0008483">
    <property type="term" value="F:transaminase activity"/>
    <property type="evidence" value="ECO:0007669"/>
    <property type="project" value="UniProtKB-KW"/>
</dbReference>
<evidence type="ECO:0000256" key="3">
    <source>
        <dbReference type="PIRSR" id="PIRSR000390-2"/>
    </source>
</evidence>
<dbReference type="Proteomes" id="UP000317550">
    <property type="component" value="Chromosome"/>
</dbReference>
<dbReference type="OrthoDB" id="9804264at2"/>
<accession>A0A516SLK9</accession>
<proteinExistence type="inferred from homology"/>
<evidence type="ECO:0000256" key="2">
    <source>
        <dbReference type="PIRSR" id="PIRSR000390-1"/>
    </source>
</evidence>
<evidence type="ECO:0000256" key="4">
    <source>
        <dbReference type="RuleBase" id="RU004508"/>
    </source>
</evidence>
<name>A0A516SLK9_9NEIS</name>
<feature type="modified residue" description="N6-(pyridoxal phosphate)lysine" evidence="3">
    <location>
        <position position="205"/>
    </location>
</feature>
<feature type="active site" description="Proton acceptor" evidence="2">
    <location>
        <position position="205"/>
    </location>
</feature>
<dbReference type="EMBL" id="CP041730">
    <property type="protein sequence ID" value="QDQ28908.1"/>
    <property type="molecule type" value="Genomic_DNA"/>
</dbReference>
<dbReference type="Gene3D" id="3.40.640.10">
    <property type="entry name" value="Type I PLP-dependent aspartate aminotransferase-like (Major domain)"/>
    <property type="match status" value="1"/>
</dbReference>
<dbReference type="PIRSF" id="PIRSF000390">
    <property type="entry name" value="PLP_StrS"/>
    <property type="match status" value="1"/>
</dbReference>
<dbReference type="InterPro" id="IPR015424">
    <property type="entry name" value="PyrdxlP-dep_Trfase"/>
</dbReference>
<keyword evidence="5" id="KW-0808">Transferase</keyword>
<keyword evidence="5" id="KW-0032">Aminotransferase</keyword>
<dbReference type="InterPro" id="IPR015421">
    <property type="entry name" value="PyrdxlP-dep_Trfase_major"/>
</dbReference>
<protein>
    <submittedName>
        <fullName evidence="5">DegT/DnrJ/EryC1/StrS family aminotransferase</fullName>
    </submittedName>
</protein>
<dbReference type="Gene3D" id="3.90.1150.10">
    <property type="entry name" value="Aspartate Aminotransferase, domain 1"/>
    <property type="match status" value="1"/>
</dbReference>
<dbReference type="Pfam" id="PF01041">
    <property type="entry name" value="DegT_DnrJ_EryC1"/>
    <property type="match status" value="1"/>
</dbReference>
<dbReference type="GO" id="GO:0030170">
    <property type="term" value="F:pyridoxal phosphate binding"/>
    <property type="evidence" value="ECO:0007669"/>
    <property type="project" value="TreeGrafter"/>
</dbReference>
<dbReference type="InterPro" id="IPR000653">
    <property type="entry name" value="DegT/StrS_aminotransferase"/>
</dbReference>
<gene>
    <name evidence="5" type="ORF">FNU76_22550</name>
</gene>
<dbReference type="CDD" id="cd00616">
    <property type="entry name" value="AHBA_syn"/>
    <property type="match status" value="1"/>
</dbReference>
<dbReference type="SUPFAM" id="SSF53383">
    <property type="entry name" value="PLP-dependent transferases"/>
    <property type="match status" value="1"/>
</dbReference>
<dbReference type="GO" id="GO:0000271">
    <property type="term" value="P:polysaccharide biosynthetic process"/>
    <property type="evidence" value="ECO:0007669"/>
    <property type="project" value="TreeGrafter"/>
</dbReference>
<reference evidence="6" key="1">
    <citation type="submission" date="2019-07" db="EMBL/GenBank/DDBJ databases">
        <title>Chitinimonas sp. nov., isolated from Ny-Alesund, arctica soil.</title>
        <authorList>
            <person name="Xu Q."/>
            <person name="Peng F."/>
        </authorList>
    </citation>
    <scope>NUCLEOTIDE SEQUENCE [LARGE SCALE GENOMIC DNA]</scope>
    <source>
        <strain evidence="6">R3-44</strain>
    </source>
</reference>
<evidence type="ECO:0000313" key="6">
    <source>
        <dbReference type="Proteomes" id="UP000317550"/>
    </source>
</evidence>
<evidence type="ECO:0000256" key="1">
    <source>
        <dbReference type="ARBA" id="ARBA00037999"/>
    </source>
</evidence>
<keyword evidence="6" id="KW-1185">Reference proteome</keyword>
<dbReference type="PANTHER" id="PTHR30244">
    <property type="entry name" value="TRANSAMINASE"/>
    <property type="match status" value="1"/>
</dbReference>
<dbReference type="InterPro" id="IPR015422">
    <property type="entry name" value="PyrdxlP-dep_Trfase_small"/>
</dbReference>
<comment type="similarity">
    <text evidence="1 4">Belongs to the DegT/DnrJ/EryC1 family.</text>
</comment>
<organism evidence="5 6">
    <name type="scientific">Chitinimonas arctica</name>
    <dbReference type="NCBI Taxonomy" id="2594795"/>
    <lineage>
        <taxon>Bacteria</taxon>
        <taxon>Pseudomonadati</taxon>
        <taxon>Pseudomonadota</taxon>
        <taxon>Betaproteobacteria</taxon>
        <taxon>Neisseriales</taxon>
        <taxon>Chitinibacteraceae</taxon>
        <taxon>Chitinimonas</taxon>
    </lineage>
</organism>
<sequence length="428" mass="45606">MRKLALLGGNPVRSTPLPTYNTLGAEERAAVNAVLDSAVLSQFLGAWTPDFYGGQRVQALERAWEAHFGIAHAVSMNSATSCLYAAVGALGVGPGDEVIVSPYTMSASAVAAVVYGAVPVFADIDPATFCLTADTIAARITPRTRAIIVVDLFGQPADFDAIMALARRHDIKVIEDNAQGPGARYRGRPAGTLADIGVFSLNYHKTIHCGEGGIAVCADARLAERMRLIRNHAEAVVKPKGETELVNLVGFNYRMTEIEAAIAAEQLKKLPLLLAARQANAARLSAGLAGLPAITLPFVQAEVEHGWYVYAIKYDAASGGVPRSVVARALRAEGIPVGEGYVEPLYLQPMYQQRIAFGSGGFPFSYPGYQGKLDYARGLCPTTERMHFDSLLYADYVHAGLSEADVDSIAEAWTKVLGQLAQLSGLPA</sequence>
<dbReference type="KEGG" id="cari:FNU76_22550"/>
<dbReference type="PANTHER" id="PTHR30244:SF34">
    <property type="entry name" value="DTDP-4-AMINO-4,6-DIDEOXYGALACTOSE TRANSAMINASE"/>
    <property type="match status" value="1"/>
</dbReference>
<evidence type="ECO:0000313" key="5">
    <source>
        <dbReference type="EMBL" id="QDQ28908.1"/>
    </source>
</evidence>